<evidence type="ECO:0000313" key="2">
    <source>
        <dbReference type="Proteomes" id="UP000793456"/>
    </source>
</evidence>
<organism evidence="1 2">
    <name type="scientific">Larimichthys crocea</name>
    <name type="common">Large yellow croaker</name>
    <name type="synonym">Pseudosciaena crocea</name>
    <dbReference type="NCBI Taxonomy" id="215358"/>
    <lineage>
        <taxon>Eukaryota</taxon>
        <taxon>Metazoa</taxon>
        <taxon>Chordata</taxon>
        <taxon>Craniata</taxon>
        <taxon>Vertebrata</taxon>
        <taxon>Euteleostomi</taxon>
        <taxon>Actinopterygii</taxon>
        <taxon>Neopterygii</taxon>
        <taxon>Teleostei</taxon>
        <taxon>Neoteleostei</taxon>
        <taxon>Acanthomorphata</taxon>
        <taxon>Eupercaria</taxon>
        <taxon>Sciaenidae</taxon>
        <taxon>Larimichthys</taxon>
    </lineage>
</organism>
<gene>
    <name evidence="1" type="ORF">E3U43_021556</name>
</gene>
<dbReference type="Proteomes" id="UP000793456">
    <property type="component" value="Chromosome IX"/>
</dbReference>
<protein>
    <submittedName>
        <fullName evidence="1">Uncharacterized protein</fullName>
    </submittedName>
</protein>
<comment type="caution">
    <text evidence="1">The sequence shown here is derived from an EMBL/GenBank/DDBJ whole genome shotgun (WGS) entry which is preliminary data.</text>
</comment>
<dbReference type="EMBL" id="CM011682">
    <property type="protein sequence ID" value="TMS15094.1"/>
    <property type="molecule type" value="Genomic_DNA"/>
</dbReference>
<proteinExistence type="predicted"/>
<name>A0ACD3R8U4_LARCR</name>
<accession>A0ACD3R8U4</accession>
<sequence length="154" mass="16968">MLNRQHQMSSGRSSLSPQDSKQPESLVPKGYFPSGKKKGRPVGSVNKQKRAQNPAQPQAQGQPQAQAQQSTTLSCSSSPTHYNYSCCHNPTDRAERQQHSRPGSTASDRQQKRSAAGPTHFNPGSESGCRERGHATGDRGQTCAQETQRRKRRR</sequence>
<evidence type="ECO:0000313" key="1">
    <source>
        <dbReference type="EMBL" id="TMS15094.1"/>
    </source>
</evidence>
<keyword evidence="2" id="KW-1185">Reference proteome</keyword>
<reference evidence="1" key="1">
    <citation type="submission" date="2018-11" db="EMBL/GenBank/DDBJ databases">
        <title>The sequence and de novo assembly of Larimichthys crocea genome using PacBio and Hi-C technologies.</title>
        <authorList>
            <person name="Xu P."/>
            <person name="Chen B."/>
            <person name="Zhou Z."/>
            <person name="Ke Q."/>
            <person name="Wu Y."/>
            <person name="Bai H."/>
            <person name="Pu F."/>
        </authorList>
    </citation>
    <scope>NUCLEOTIDE SEQUENCE</scope>
    <source>
        <tissue evidence="1">Muscle</tissue>
    </source>
</reference>